<dbReference type="GO" id="GO:0006952">
    <property type="term" value="P:defense response"/>
    <property type="evidence" value="ECO:0007669"/>
    <property type="project" value="UniProtKB-KW"/>
</dbReference>
<dbReference type="FunFam" id="3.30.730.10:FF:000001">
    <property type="entry name" value="Ethylene-responsive transcription factor 2"/>
    <property type="match status" value="1"/>
</dbReference>
<keyword evidence="6" id="KW-0539">Nucleus</keyword>
<dbReference type="InterPro" id="IPR036955">
    <property type="entry name" value="AP2/ERF_dom_sf"/>
</dbReference>
<keyword evidence="4" id="KW-0238">DNA-binding</keyword>
<dbReference type="AlphaFoldDB" id="A0A9E8Z365"/>
<dbReference type="CDD" id="cd00018">
    <property type="entry name" value="AP2"/>
    <property type="match status" value="1"/>
</dbReference>
<dbReference type="InterPro" id="IPR016177">
    <property type="entry name" value="DNA-bd_dom_sf"/>
</dbReference>
<dbReference type="SMART" id="SM00380">
    <property type="entry name" value="AP2"/>
    <property type="match status" value="1"/>
</dbReference>
<evidence type="ECO:0000256" key="3">
    <source>
        <dbReference type="ARBA" id="ARBA00023015"/>
    </source>
</evidence>
<dbReference type="Pfam" id="PF00847">
    <property type="entry name" value="AP2"/>
    <property type="match status" value="1"/>
</dbReference>
<evidence type="ECO:0000256" key="6">
    <source>
        <dbReference type="ARBA" id="ARBA00023242"/>
    </source>
</evidence>
<dbReference type="PROSITE" id="PS51032">
    <property type="entry name" value="AP2_ERF"/>
    <property type="match status" value="1"/>
</dbReference>
<evidence type="ECO:0000259" key="8">
    <source>
        <dbReference type="PROSITE" id="PS51032"/>
    </source>
</evidence>
<dbReference type="PANTHER" id="PTHR31190:SF473">
    <property type="entry name" value="OS05G0437100 PROTEIN"/>
    <property type="match status" value="1"/>
</dbReference>
<evidence type="ECO:0000256" key="4">
    <source>
        <dbReference type="ARBA" id="ARBA00023125"/>
    </source>
</evidence>
<evidence type="ECO:0000256" key="1">
    <source>
        <dbReference type="ARBA" id="ARBA00004123"/>
    </source>
</evidence>
<organism evidence="9">
    <name type="scientific">Nothapodytes nimmoniana</name>
    <name type="common">Nothapodytes foetida</name>
    <dbReference type="NCBI Taxonomy" id="159386"/>
    <lineage>
        <taxon>Eukaryota</taxon>
        <taxon>Viridiplantae</taxon>
        <taxon>Streptophyta</taxon>
        <taxon>Embryophyta</taxon>
        <taxon>Tracheophyta</taxon>
        <taxon>Spermatophyta</taxon>
        <taxon>Magnoliopsida</taxon>
        <taxon>eudicotyledons</taxon>
        <taxon>Gunneridae</taxon>
        <taxon>Pentapetalae</taxon>
        <taxon>asterids</taxon>
        <taxon>lamiids</taxon>
        <taxon>Icacinales</taxon>
        <taxon>Icacinaceae</taxon>
        <taxon>Nothapodytes</taxon>
    </lineage>
</organism>
<dbReference type="SUPFAM" id="SSF54171">
    <property type="entry name" value="DNA-binding domain"/>
    <property type="match status" value="1"/>
</dbReference>
<feature type="region of interest" description="Disordered" evidence="7">
    <location>
        <begin position="101"/>
        <end position="123"/>
    </location>
</feature>
<evidence type="ECO:0000256" key="2">
    <source>
        <dbReference type="ARBA" id="ARBA00022821"/>
    </source>
</evidence>
<keyword evidence="2" id="KW-0611">Plant defense</keyword>
<accession>A0A9E8Z365</accession>
<evidence type="ECO:0000313" key="9">
    <source>
        <dbReference type="EMBL" id="WAK86018.1"/>
    </source>
</evidence>
<dbReference type="GO" id="GO:0005634">
    <property type="term" value="C:nucleus"/>
    <property type="evidence" value="ECO:0007669"/>
    <property type="project" value="UniProtKB-SubCell"/>
</dbReference>
<dbReference type="EMBL" id="OP311490">
    <property type="protein sequence ID" value="WAK86018.1"/>
    <property type="molecule type" value="mRNA"/>
</dbReference>
<evidence type="ECO:0000256" key="5">
    <source>
        <dbReference type="ARBA" id="ARBA00023163"/>
    </source>
</evidence>
<feature type="domain" description="AP2/ERF" evidence="8">
    <location>
        <begin position="119"/>
        <end position="176"/>
    </location>
</feature>
<dbReference type="PRINTS" id="PR00367">
    <property type="entry name" value="ETHRSPELEMNT"/>
</dbReference>
<dbReference type="GO" id="GO:0003700">
    <property type="term" value="F:DNA-binding transcription factor activity"/>
    <property type="evidence" value="ECO:0007669"/>
    <property type="project" value="InterPro"/>
</dbReference>
<dbReference type="GO" id="GO:0003677">
    <property type="term" value="F:DNA binding"/>
    <property type="evidence" value="ECO:0007669"/>
    <property type="project" value="UniProtKB-KW"/>
</dbReference>
<sequence length="305" mass="33364">MLSSMIPGVDRDHEMSVMVSALAHVVAGDVSTEEDFENGGGGDHGDLGTYLNLERGGRQEESGQQLSHSPYVCGDLSLGVGGSSIRRSNSVPLTEQPAYTYVHTSGNNNNYGGDQPRRRYRGVRKRPWGKWAAEIRDPHKAARVWLGTFDTAEAAAGAYDEAALKFRGSKAKLNFPENVTLLSSSSSSNSHPPSQTNSNNNNTIFSIALVSSLSDRIVHTQQISCNHYTQNSDEYMNHNYYQSHMLNSSHHELQRHMLSSSMPYGFQSSTASGVYSSSSSSTSSFPLFFPDPTICSPRTGRQSEQ</sequence>
<feature type="compositionally biased region" description="Polar residues" evidence="7">
    <location>
        <begin position="102"/>
        <end position="112"/>
    </location>
</feature>
<dbReference type="GO" id="GO:0009873">
    <property type="term" value="P:ethylene-activated signaling pathway"/>
    <property type="evidence" value="ECO:0007669"/>
    <property type="project" value="InterPro"/>
</dbReference>
<evidence type="ECO:0000256" key="7">
    <source>
        <dbReference type="SAM" id="MobiDB-lite"/>
    </source>
</evidence>
<proteinExistence type="evidence at transcript level"/>
<feature type="region of interest" description="Disordered" evidence="7">
    <location>
        <begin position="181"/>
        <end position="200"/>
    </location>
</feature>
<keyword evidence="5" id="KW-0804">Transcription</keyword>
<dbReference type="InterPro" id="IPR044808">
    <property type="entry name" value="ERF_plant"/>
</dbReference>
<dbReference type="PANTHER" id="PTHR31190">
    <property type="entry name" value="DNA-BINDING DOMAIN"/>
    <property type="match status" value="1"/>
</dbReference>
<dbReference type="InterPro" id="IPR001471">
    <property type="entry name" value="AP2/ERF_dom"/>
</dbReference>
<dbReference type="Gene3D" id="3.30.730.10">
    <property type="entry name" value="AP2/ERF domain"/>
    <property type="match status" value="1"/>
</dbReference>
<feature type="compositionally biased region" description="Low complexity" evidence="7">
    <location>
        <begin position="183"/>
        <end position="200"/>
    </location>
</feature>
<comment type="subcellular location">
    <subcellularLocation>
        <location evidence="1">Nucleus</location>
    </subcellularLocation>
</comment>
<reference evidence="9" key="1">
    <citation type="submission" date="2022-08" db="EMBL/GenBank/DDBJ databases">
        <title>Phylogenomics of transcriptionally active AP2/ERF and bHLH transcription factors and their promoter regions regulating camptothecin biosynthesis in Nothapodytes nimmoniana.</title>
        <authorList>
            <person name="Godbole R.C."/>
            <person name="Pable A.A."/>
            <person name="Singh S."/>
            <person name="Barvkar V.T."/>
        </authorList>
    </citation>
    <scope>NUCLEOTIDE SEQUENCE</scope>
</reference>
<keyword evidence="3" id="KW-0805">Transcription regulation</keyword>
<protein>
    <submittedName>
        <fullName evidence="9">Transcription factor ERF57</fullName>
    </submittedName>
</protein>
<name>A0A9E8Z365_NOTNI</name>